<feature type="domain" description="Major capsid protein C-terminal" evidence="1">
    <location>
        <begin position="390"/>
        <end position="589"/>
    </location>
</feature>
<dbReference type="Pfam" id="PF16903">
    <property type="entry name" value="Capsid_N"/>
    <property type="match status" value="2"/>
</dbReference>
<dbReference type="EMBL" id="MN739773">
    <property type="protein sequence ID" value="QHT25637.1"/>
    <property type="molecule type" value="Genomic_DNA"/>
</dbReference>
<reference evidence="3" key="1">
    <citation type="journal article" date="2020" name="Nature">
        <title>Giant virus diversity and host interactions through global metagenomics.</title>
        <authorList>
            <person name="Schulz F."/>
            <person name="Roux S."/>
            <person name="Paez-Espino D."/>
            <person name="Jungbluth S."/>
            <person name="Walsh D.A."/>
            <person name="Denef V.J."/>
            <person name="McMahon K.D."/>
            <person name="Konstantinidis K.T."/>
            <person name="Eloe-Fadrosh E.A."/>
            <person name="Kyrpides N.C."/>
            <person name="Woyke T."/>
        </authorList>
    </citation>
    <scope>NUCLEOTIDE SEQUENCE</scope>
    <source>
        <strain evidence="3">GVMAG-M-3300023179-27</strain>
    </source>
</reference>
<dbReference type="InterPro" id="IPR007542">
    <property type="entry name" value="MCP_C"/>
</dbReference>
<feature type="domain" description="Major capsid protein N-terminal" evidence="2">
    <location>
        <begin position="25"/>
        <end position="79"/>
    </location>
</feature>
<name>A0A6C0E8W3_9ZZZZ</name>
<feature type="domain" description="Major capsid protein N-terminal" evidence="2">
    <location>
        <begin position="235"/>
        <end position="387"/>
    </location>
</feature>
<dbReference type="GO" id="GO:0005198">
    <property type="term" value="F:structural molecule activity"/>
    <property type="evidence" value="ECO:0007669"/>
    <property type="project" value="InterPro"/>
</dbReference>
<evidence type="ECO:0000313" key="3">
    <source>
        <dbReference type="EMBL" id="QHT25637.1"/>
    </source>
</evidence>
<evidence type="ECO:0000259" key="1">
    <source>
        <dbReference type="Pfam" id="PF04451"/>
    </source>
</evidence>
<dbReference type="Pfam" id="PF04451">
    <property type="entry name" value="Capsid_NCLDV"/>
    <property type="match status" value="1"/>
</dbReference>
<evidence type="ECO:0008006" key="4">
    <source>
        <dbReference type="Google" id="ProtNLM"/>
    </source>
</evidence>
<protein>
    <recommendedName>
        <fullName evidence="4">Major capsid protein N-terminal domain-containing protein</fullName>
    </recommendedName>
</protein>
<dbReference type="Gene3D" id="2.70.9.20">
    <property type="entry name" value="Major capsid protein Vp54"/>
    <property type="match status" value="1"/>
</dbReference>
<proteinExistence type="predicted"/>
<sequence>MTGGLIGIVTYACSDLYLTGSPQITLFKSVYRRHTNFAVESVRVDFNESLNFGEETELILQDVGDCVGQIYLEINIPETYFTKMDIGIDEEDIEEVPYDSEYEDSYNTVLQFMELNMKAYRVGIDNYNAENTTANDILINMQQVFADASVTDGRGSSGVDVKLEAYRLLVDSYVASGDLPLLNTDLNVVSDNLLNSTGVTKGQILIRMNDVIRNCKIYQKFFFDRYQTYLKTYEDANSKILKFAWVNKLGHSIIDYIDVYLGGEKIDRHDGRFIDVWHELNGNKYLEKTYSEMIGNVSSLTTFDKSVKPAYKLILPLQFWFCRRMGSALPRVAMEYSKLSLKIKLKPIEKCCYVENVSDYDINLSDIWTDKGYYLNCNLLVDYIFLDSMERRKFAQSAHEYLIEVVESYNMNDITKDKYRLTFDFTNPSKQLIWVFQKTAYLQNDNSITKTYPTNYALNSDGTGQIMQRFGFYLNGYTLVPESIGTPKFVNYLHPYYRQKTTPAVGVYNYNFSLHPKEMQPSSACNFTSISEPAFYFTFDPNAFTYKLSDIYPHIVKDSVDDAEMTTTLEGQLYSVKMTVLRIIGGFAGVAIK</sequence>
<accession>A0A6C0E8W3</accession>
<dbReference type="InterPro" id="IPR031654">
    <property type="entry name" value="Capsid_N"/>
</dbReference>
<organism evidence="3">
    <name type="scientific">viral metagenome</name>
    <dbReference type="NCBI Taxonomy" id="1070528"/>
    <lineage>
        <taxon>unclassified sequences</taxon>
        <taxon>metagenomes</taxon>
        <taxon>organismal metagenomes</taxon>
    </lineage>
</organism>
<dbReference type="InterPro" id="IPR016112">
    <property type="entry name" value="VP_dsDNA_II"/>
</dbReference>
<evidence type="ECO:0000259" key="2">
    <source>
        <dbReference type="Pfam" id="PF16903"/>
    </source>
</evidence>
<dbReference type="Gene3D" id="2.70.9.10">
    <property type="entry name" value="Adenovirus Type 2 Hexon, domain 4"/>
    <property type="match status" value="2"/>
</dbReference>
<dbReference type="SUPFAM" id="SSF49749">
    <property type="entry name" value="Group II dsDNA viruses VP"/>
    <property type="match status" value="2"/>
</dbReference>
<dbReference type="InterPro" id="IPR038519">
    <property type="entry name" value="MCP_C_sf"/>
</dbReference>
<dbReference type="AlphaFoldDB" id="A0A6C0E8W3"/>